<accession>A0A1H9LVQ2</accession>
<dbReference type="Pfam" id="PF08448">
    <property type="entry name" value="PAS_4"/>
    <property type="match status" value="1"/>
</dbReference>
<dbReference type="Gene3D" id="3.40.50.300">
    <property type="entry name" value="P-loop containing nucleotide triphosphate hydrolases"/>
    <property type="match status" value="1"/>
</dbReference>
<dbReference type="InterPro" id="IPR027417">
    <property type="entry name" value="P-loop_NTPase"/>
</dbReference>
<dbReference type="Pfam" id="PF25601">
    <property type="entry name" value="AAA_lid_14"/>
    <property type="match status" value="1"/>
</dbReference>
<sequence>MKLSAKNKQIITNFNEKFINNFPFGLLILDDRKQIVHANNYAVSCLAADENGTLEGKFLAEFFSENMVDEVWQKREVLNRIEKLRANGQDVFCTYSPILDDKGLTISTMVTFQEYDLFIENVQEQTGHYPLTEVIPLIVEYSPDAVSFVFSNQEETYFNNKWEQLVKRLCDEGDDSILSELDNVLAQIVEETIKQRRKIIKVVTIGNDLEIEVTSKPVIISGKLYGCFQMIKDFKELNKYRRKYNMATSVIRNLEKTYLFDDIIGDSFELTMAKKQAKFYANMNVPIFLRGEQGTGKELIARTLHFDSNRKEYPFKLLRAAEWDEESLKNFIFAENGILKEVKKGTLFIDECTLVPANLLDRMAEEMAEYNSPESFQLIVSTSMLNEELPRSLFYEWISRYQLELPPLRNRKQDILPLAHQFMNQNNMKYKTQLEEVSEDVVDLFEQYDWSKNISELENVMEHAATKASTAQTVLNKELLPDYFLNIMERKTPAYTEGMELQLAIDLFEKNYIENTLIGNNYNKTKTAKQLGISIRNLYYKMDKYNIDRGGT</sequence>
<dbReference type="PANTHER" id="PTHR32071:SF121">
    <property type="entry name" value="SIGMA L-DEPENDENT TRANSCRIPTIONAL REGULATOR YQIR-RELATED"/>
    <property type="match status" value="1"/>
</dbReference>
<dbReference type="InterPro" id="IPR058031">
    <property type="entry name" value="AAA_lid_NorR"/>
</dbReference>
<dbReference type="PROSITE" id="PS50045">
    <property type="entry name" value="SIGMA54_INTERACT_4"/>
    <property type="match status" value="1"/>
</dbReference>
<dbReference type="STRING" id="531814.SAMN04487944_101427"/>
<dbReference type="SUPFAM" id="SSF46689">
    <property type="entry name" value="Homeodomain-like"/>
    <property type="match status" value="1"/>
</dbReference>
<gene>
    <name evidence="6" type="ORF">SAMN04487944_101427</name>
</gene>
<keyword evidence="7" id="KW-1185">Reference proteome</keyword>
<dbReference type="GO" id="GO:0043565">
    <property type="term" value="F:sequence-specific DNA binding"/>
    <property type="evidence" value="ECO:0007669"/>
    <property type="project" value="InterPro"/>
</dbReference>
<dbReference type="InterPro" id="IPR035965">
    <property type="entry name" value="PAS-like_dom_sf"/>
</dbReference>
<dbReference type="PRINTS" id="PR01590">
    <property type="entry name" value="HTHFIS"/>
</dbReference>
<evidence type="ECO:0000256" key="2">
    <source>
        <dbReference type="ARBA" id="ARBA00022840"/>
    </source>
</evidence>
<dbReference type="SUPFAM" id="SSF52540">
    <property type="entry name" value="P-loop containing nucleoside triphosphate hydrolases"/>
    <property type="match status" value="1"/>
</dbReference>
<dbReference type="Proteomes" id="UP000199687">
    <property type="component" value="Unassembled WGS sequence"/>
</dbReference>
<dbReference type="InterPro" id="IPR009057">
    <property type="entry name" value="Homeodomain-like_sf"/>
</dbReference>
<keyword evidence="2" id="KW-0067">ATP-binding</keyword>
<dbReference type="EMBL" id="FOGL01000001">
    <property type="protein sequence ID" value="SER15562.1"/>
    <property type="molecule type" value="Genomic_DNA"/>
</dbReference>
<organism evidence="6 7">
    <name type="scientific">Gracilibacillus ureilyticus</name>
    <dbReference type="NCBI Taxonomy" id="531814"/>
    <lineage>
        <taxon>Bacteria</taxon>
        <taxon>Bacillati</taxon>
        <taxon>Bacillota</taxon>
        <taxon>Bacilli</taxon>
        <taxon>Bacillales</taxon>
        <taxon>Bacillaceae</taxon>
        <taxon>Gracilibacillus</taxon>
    </lineage>
</organism>
<keyword evidence="3" id="KW-0805">Transcription regulation</keyword>
<protein>
    <submittedName>
        <fullName evidence="6">Transcriptional regulator containing PAS, AAA-type ATPase, and DNA-binding Fis domains</fullName>
    </submittedName>
</protein>
<dbReference type="GO" id="GO:0005524">
    <property type="term" value="F:ATP binding"/>
    <property type="evidence" value="ECO:0007669"/>
    <property type="project" value="UniProtKB-KW"/>
</dbReference>
<reference evidence="6 7" key="1">
    <citation type="submission" date="2016-10" db="EMBL/GenBank/DDBJ databases">
        <authorList>
            <person name="de Groot N.N."/>
        </authorList>
    </citation>
    <scope>NUCLEOTIDE SEQUENCE [LARGE SCALE GENOMIC DNA]</scope>
    <source>
        <strain evidence="6 7">CGMCC 1.7727</strain>
    </source>
</reference>
<keyword evidence="1" id="KW-0547">Nucleotide-binding</keyword>
<evidence type="ECO:0000256" key="4">
    <source>
        <dbReference type="ARBA" id="ARBA00023163"/>
    </source>
</evidence>
<evidence type="ECO:0000313" key="6">
    <source>
        <dbReference type="EMBL" id="SER15562.1"/>
    </source>
</evidence>
<dbReference type="InterPro" id="IPR013656">
    <property type="entry name" value="PAS_4"/>
</dbReference>
<dbReference type="Gene3D" id="1.10.10.60">
    <property type="entry name" value="Homeodomain-like"/>
    <property type="match status" value="1"/>
</dbReference>
<feature type="domain" description="Sigma-54 factor interaction" evidence="5">
    <location>
        <begin position="263"/>
        <end position="466"/>
    </location>
</feature>
<evidence type="ECO:0000259" key="5">
    <source>
        <dbReference type="PROSITE" id="PS50045"/>
    </source>
</evidence>
<dbReference type="Gene3D" id="1.10.8.60">
    <property type="match status" value="1"/>
</dbReference>
<keyword evidence="4" id="KW-0804">Transcription</keyword>
<dbReference type="InterPro" id="IPR002197">
    <property type="entry name" value="HTH_Fis"/>
</dbReference>
<evidence type="ECO:0000256" key="1">
    <source>
        <dbReference type="ARBA" id="ARBA00022741"/>
    </source>
</evidence>
<dbReference type="CDD" id="cd00009">
    <property type="entry name" value="AAA"/>
    <property type="match status" value="1"/>
</dbReference>
<dbReference type="AlphaFoldDB" id="A0A1H9LVQ2"/>
<evidence type="ECO:0000256" key="3">
    <source>
        <dbReference type="ARBA" id="ARBA00023015"/>
    </source>
</evidence>
<proteinExistence type="predicted"/>
<dbReference type="SUPFAM" id="SSF55785">
    <property type="entry name" value="PYP-like sensor domain (PAS domain)"/>
    <property type="match status" value="1"/>
</dbReference>
<name>A0A1H9LVQ2_9BACI</name>
<dbReference type="Pfam" id="PF00158">
    <property type="entry name" value="Sigma54_activat"/>
    <property type="match status" value="1"/>
</dbReference>
<dbReference type="Pfam" id="PF02954">
    <property type="entry name" value="HTH_8"/>
    <property type="match status" value="1"/>
</dbReference>
<dbReference type="PANTHER" id="PTHR32071">
    <property type="entry name" value="TRANSCRIPTIONAL REGULATORY PROTEIN"/>
    <property type="match status" value="1"/>
</dbReference>
<keyword evidence="6" id="KW-0238">DNA-binding</keyword>
<dbReference type="Gene3D" id="3.30.450.20">
    <property type="entry name" value="PAS domain"/>
    <property type="match status" value="1"/>
</dbReference>
<dbReference type="InterPro" id="IPR002078">
    <property type="entry name" value="Sigma_54_int"/>
</dbReference>
<dbReference type="GO" id="GO:0006355">
    <property type="term" value="P:regulation of DNA-templated transcription"/>
    <property type="evidence" value="ECO:0007669"/>
    <property type="project" value="InterPro"/>
</dbReference>
<evidence type="ECO:0000313" key="7">
    <source>
        <dbReference type="Proteomes" id="UP000199687"/>
    </source>
</evidence>